<evidence type="ECO:0000313" key="1">
    <source>
        <dbReference type="EMBL" id="QEA12547.1"/>
    </source>
</evidence>
<proteinExistence type="predicted"/>
<dbReference type="OrthoDB" id="259311at2"/>
<sequence>MGVSSRDQDFPAFFADVPSLTVRDKLAQFLGAAVHGGAITYEYADAVRLAGHSCPTVAGTWLMVLNGLRALYGDELPVRGEIEVFMSEGRDSGANGVVASVVQLLTGAAPETGFHGIGGQFSRADLLKFDQPVQGVFALRRMDTGRAVQVSLNAAVVPWTDEMREVMPRAVGGYASDADLARFGELWQGRVCKMLTEHATDPQMIHVSDWQPRA</sequence>
<evidence type="ECO:0000313" key="2">
    <source>
        <dbReference type="Proteomes" id="UP000321199"/>
    </source>
</evidence>
<dbReference type="EMBL" id="CP042344">
    <property type="protein sequence ID" value="QEA12547.1"/>
    <property type="molecule type" value="Genomic_DNA"/>
</dbReference>
<accession>A0A5B8RXK0</accession>
<protein>
    <recommendedName>
        <fullName evidence="3">Formylmethanofuran dehydrogenase subunit E domain-containing protein</fullName>
    </recommendedName>
</protein>
<keyword evidence="2" id="KW-1185">Reference proteome</keyword>
<reference evidence="1 2" key="1">
    <citation type="submission" date="2019-07" db="EMBL/GenBank/DDBJ databases">
        <title>Complete genome sequence of Comamonas sp. NLF 7-7 isolated from livestock.</title>
        <authorList>
            <person name="Kim D.H."/>
            <person name="Kim J.G."/>
        </authorList>
    </citation>
    <scope>NUCLEOTIDE SEQUENCE [LARGE SCALE GENOMIC DNA]</scope>
    <source>
        <strain evidence="1 2">NLF 7-7</strain>
    </source>
</reference>
<dbReference type="RefSeq" id="WP_146912142.1">
    <property type="nucleotide sequence ID" value="NZ_CP042344.1"/>
</dbReference>
<dbReference type="Proteomes" id="UP000321199">
    <property type="component" value="Chromosome"/>
</dbReference>
<gene>
    <name evidence="1" type="ORF">FOZ74_05610</name>
</gene>
<dbReference type="KEGG" id="cof:FOZ74_05610"/>
<name>A0A5B8RXK0_9BURK</name>
<dbReference type="Gene3D" id="3.30.1330.130">
    <property type="match status" value="1"/>
</dbReference>
<dbReference type="SUPFAM" id="SSF143555">
    <property type="entry name" value="FwdE-like"/>
    <property type="match status" value="1"/>
</dbReference>
<evidence type="ECO:0008006" key="3">
    <source>
        <dbReference type="Google" id="ProtNLM"/>
    </source>
</evidence>
<dbReference type="AlphaFoldDB" id="A0A5B8RXK0"/>
<organism evidence="1 2">
    <name type="scientific">Comamonas flocculans</name>
    <dbReference type="NCBI Taxonomy" id="2597701"/>
    <lineage>
        <taxon>Bacteria</taxon>
        <taxon>Pseudomonadati</taxon>
        <taxon>Pseudomonadota</taxon>
        <taxon>Betaproteobacteria</taxon>
        <taxon>Burkholderiales</taxon>
        <taxon>Comamonadaceae</taxon>
        <taxon>Comamonas</taxon>
    </lineage>
</organism>